<evidence type="ECO:0000313" key="1">
    <source>
        <dbReference type="EMBL" id="KAJ8876007.1"/>
    </source>
</evidence>
<reference evidence="1 2" key="1">
    <citation type="submission" date="2023-02" db="EMBL/GenBank/DDBJ databases">
        <title>LHISI_Scaffold_Assembly.</title>
        <authorList>
            <person name="Stuart O.P."/>
            <person name="Cleave R."/>
            <person name="Magrath M.J.L."/>
            <person name="Mikheyev A.S."/>
        </authorList>
    </citation>
    <scope>NUCLEOTIDE SEQUENCE [LARGE SCALE GENOMIC DNA]</scope>
    <source>
        <strain evidence="1">Daus_M_001</strain>
        <tissue evidence="1">Leg muscle</tissue>
    </source>
</reference>
<keyword evidence="2" id="KW-1185">Reference proteome</keyword>
<evidence type="ECO:0000313" key="2">
    <source>
        <dbReference type="Proteomes" id="UP001159363"/>
    </source>
</evidence>
<comment type="caution">
    <text evidence="1">The sequence shown here is derived from an EMBL/GenBank/DDBJ whole genome shotgun (WGS) entry which is preliminary data.</text>
</comment>
<organism evidence="1 2">
    <name type="scientific">Dryococelus australis</name>
    <dbReference type="NCBI Taxonomy" id="614101"/>
    <lineage>
        <taxon>Eukaryota</taxon>
        <taxon>Metazoa</taxon>
        <taxon>Ecdysozoa</taxon>
        <taxon>Arthropoda</taxon>
        <taxon>Hexapoda</taxon>
        <taxon>Insecta</taxon>
        <taxon>Pterygota</taxon>
        <taxon>Neoptera</taxon>
        <taxon>Polyneoptera</taxon>
        <taxon>Phasmatodea</taxon>
        <taxon>Verophasmatodea</taxon>
        <taxon>Anareolatae</taxon>
        <taxon>Phasmatidae</taxon>
        <taxon>Eurycanthinae</taxon>
        <taxon>Dryococelus</taxon>
    </lineage>
</organism>
<proteinExistence type="predicted"/>
<gene>
    <name evidence="1" type="ORF">PR048_023915</name>
</gene>
<dbReference type="EMBL" id="JARBHB010000009">
    <property type="protein sequence ID" value="KAJ8876007.1"/>
    <property type="molecule type" value="Genomic_DNA"/>
</dbReference>
<dbReference type="Proteomes" id="UP001159363">
    <property type="component" value="Chromosome 8"/>
</dbReference>
<name>A0ABQ9GVH7_9NEOP</name>
<sequence>MMQVVFTADICKMYRQIEIHIDNRKYQYILWFPTPEDDTVQQLALDETHQFPQASQVLLRDVFVDDIVTGSSSVEKAIQLKDELWSSNNPSWENIPAKQCEVLRSCDQETSPSIEVLGGHWYPATDEIVYHINILQISY</sequence>
<accession>A0ABQ9GVH7</accession>
<protein>
    <submittedName>
        <fullName evidence="1">Uncharacterized protein</fullName>
    </submittedName>
</protein>